<protein>
    <recommendedName>
        <fullName evidence="4">Peptidase M56 domain-containing protein</fullName>
    </recommendedName>
</protein>
<keyword evidence="1" id="KW-0472">Membrane</keyword>
<dbReference type="eggNOG" id="ENOG5032RMQ">
    <property type="taxonomic scope" value="Bacteria"/>
</dbReference>
<gene>
    <name evidence="2" type="ordered locus">Pedsa_3094</name>
</gene>
<sequence>MRCPIIICSWLRVDGMALFPFILIKRKGIDYKSQLIFHERIHIRQQLELLVLPFYVLYFFNYLINLLRYKTHYKAYRNIIFEREAFENDTNPDYLERRRFWAFLSYL</sequence>
<name>F0SA69_PSESL</name>
<evidence type="ECO:0008006" key="4">
    <source>
        <dbReference type="Google" id="ProtNLM"/>
    </source>
</evidence>
<keyword evidence="1" id="KW-0812">Transmembrane</keyword>
<dbReference type="STRING" id="762903.Pedsa_3094"/>
<dbReference type="Proteomes" id="UP000000310">
    <property type="component" value="Chromosome"/>
</dbReference>
<dbReference type="AlphaFoldDB" id="F0SA69"/>
<proteinExistence type="predicted"/>
<evidence type="ECO:0000256" key="1">
    <source>
        <dbReference type="SAM" id="Phobius"/>
    </source>
</evidence>
<reference evidence="3" key="2">
    <citation type="submission" date="2011-02" db="EMBL/GenBank/DDBJ databases">
        <title>The complete genome of Pedobacter saltans DSM 12145.</title>
        <authorList>
            <consortium name="US DOE Joint Genome Institute (JGI-PGF)"/>
            <person name="Lucas S."/>
            <person name="Copeland A."/>
            <person name="Lapidus A."/>
            <person name="Bruce D."/>
            <person name="Goodwin L."/>
            <person name="Pitluck S."/>
            <person name="Kyrpides N."/>
            <person name="Mavromatis K."/>
            <person name="Pagani I."/>
            <person name="Ivanova N."/>
            <person name="Ovchinnikova G."/>
            <person name="Lu M."/>
            <person name="Detter J.C."/>
            <person name="Han C."/>
            <person name="Land M."/>
            <person name="Hauser L."/>
            <person name="Markowitz V."/>
            <person name="Cheng J.-F."/>
            <person name="Hugenholtz P."/>
            <person name="Woyke T."/>
            <person name="Wu D."/>
            <person name="Tindall B."/>
            <person name="Pomrenke H.G."/>
            <person name="Brambilla E."/>
            <person name="Klenk H.-P."/>
            <person name="Eisen J.A."/>
        </authorList>
    </citation>
    <scope>NUCLEOTIDE SEQUENCE [LARGE SCALE GENOMIC DNA]</scope>
    <source>
        <strain evidence="3">ATCC 51119 / DSM 12145 / JCM 21818 / LMG 10337 / NBRC 100064 / NCIMB 13643</strain>
    </source>
</reference>
<feature type="transmembrane region" description="Helical" evidence="1">
    <location>
        <begin position="49"/>
        <end position="67"/>
    </location>
</feature>
<keyword evidence="1" id="KW-1133">Transmembrane helix</keyword>
<organism evidence="2 3">
    <name type="scientific">Pseudopedobacter saltans (strain ATCC 51119 / DSM 12145 / JCM 21818 / CCUG 39354 / LMG 10337 / NBRC 100064 / NCIMB 13643)</name>
    <name type="common">Pedobacter saltans</name>
    <dbReference type="NCBI Taxonomy" id="762903"/>
    <lineage>
        <taxon>Bacteria</taxon>
        <taxon>Pseudomonadati</taxon>
        <taxon>Bacteroidota</taxon>
        <taxon>Sphingobacteriia</taxon>
        <taxon>Sphingobacteriales</taxon>
        <taxon>Sphingobacteriaceae</taxon>
        <taxon>Pseudopedobacter</taxon>
    </lineage>
</organism>
<keyword evidence="3" id="KW-1185">Reference proteome</keyword>
<dbReference type="EMBL" id="CP002545">
    <property type="protein sequence ID" value="ADY53633.1"/>
    <property type="molecule type" value="Genomic_DNA"/>
</dbReference>
<evidence type="ECO:0000313" key="3">
    <source>
        <dbReference type="Proteomes" id="UP000000310"/>
    </source>
</evidence>
<evidence type="ECO:0000313" key="2">
    <source>
        <dbReference type="EMBL" id="ADY53633.1"/>
    </source>
</evidence>
<accession>F0SA69</accession>
<dbReference type="HOGENOM" id="CLU_137778_1_0_10"/>
<dbReference type="KEGG" id="psn:Pedsa_3094"/>
<reference evidence="2 3" key="1">
    <citation type="journal article" date="2011" name="Stand. Genomic Sci.">
        <title>Complete genome sequence of the gliding, heparinolytic Pedobacter saltans type strain (113).</title>
        <authorList>
            <person name="Liolios K."/>
            <person name="Sikorski J."/>
            <person name="Lu M."/>
            <person name="Nolan M."/>
            <person name="Lapidus A."/>
            <person name="Lucas S."/>
            <person name="Hammon N."/>
            <person name="Deshpande S."/>
            <person name="Cheng J.F."/>
            <person name="Tapia R."/>
            <person name="Han C."/>
            <person name="Goodwin L."/>
            <person name="Pitluck S."/>
            <person name="Huntemann M."/>
            <person name="Ivanova N."/>
            <person name="Pagani I."/>
            <person name="Mavromatis K."/>
            <person name="Ovchinikova G."/>
            <person name="Pati A."/>
            <person name="Chen A."/>
            <person name="Palaniappan K."/>
            <person name="Land M."/>
            <person name="Hauser L."/>
            <person name="Brambilla E.M."/>
            <person name="Kotsyurbenko O."/>
            <person name="Rohde M."/>
            <person name="Tindall B.J."/>
            <person name="Abt B."/>
            <person name="Goker M."/>
            <person name="Detter J.C."/>
            <person name="Woyke T."/>
            <person name="Bristow J."/>
            <person name="Eisen J.A."/>
            <person name="Markowitz V."/>
            <person name="Hugenholtz P."/>
            <person name="Klenk H.P."/>
            <person name="Kyrpides N.C."/>
        </authorList>
    </citation>
    <scope>NUCLEOTIDE SEQUENCE [LARGE SCALE GENOMIC DNA]</scope>
    <source>
        <strain evidence="3">ATCC 51119 / DSM 12145 / JCM 21818 / LMG 10337 / NBRC 100064 / NCIMB 13643</strain>
    </source>
</reference>